<dbReference type="AlphaFoldDB" id="A0A1I3R0C4"/>
<accession>A0A1I3R0C4</accession>
<name>A0A1I3R0C4_9PLAN</name>
<proteinExistence type="predicted"/>
<gene>
    <name evidence="1" type="ORF">SAMN05421753_11995</name>
</gene>
<reference evidence="2" key="1">
    <citation type="submission" date="2016-10" db="EMBL/GenBank/DDBJ databases">
        <authorList>
            <person name="Varghese N."/>
            <person name="Submissions S."/>
        </authorList>
    </citation>
    <scope>NUCLEOTIDE SEQUENCE [LARGE SCALE GENOMIC DNA]</scope>
    <source>
        <strain evidence="2">DSM 26348</strain>
    </source>
</reference>
<evidence type="ECO:0000313" key="2">
    <source>
        <dbReference type="Proteomes" id="UP000199518"/>
    </source>
</evidence>
<keyword evidence="2" id="KW-1185">Reference proteome</keyword>
<sequence length="135" mass="14726">MLSKQIIQQSRSILKASFAAVFKAFRFDGRTRHDLHIGGLVAVGFDSDGDYLLTISHAGRGVFSTHTWERIARDREPAYPEAGLGVGIGPIPGLRIAVTEMNDDTGEMRVVSQDGRIILECESSGITVTVITPRK</sequence>
<dbReference type="RefSeq" id="WP_092055369.1">
    <property type="nucleotide sequence ID" value="NZ_FOQD01000019.1"/>
</dbReference>
<dbReference type="OrthoDB" id="1849013at2"/>
<evidence type="ECO:0000313" key="1">
    <source>
        <dbReference type="EMBL" id="SFJ38961.1"/>
    </source>
</evidence>
<dbReference type="Proteomes" id="UP000199518">
    <property type="component" value="Unassembled WGS sequence"/>
</dbReference>
<protein>
    <submittedName>
        <fullName evidence="1">Uncharacterized protein</fullName>
    </submittedName>
</protein>
<dbReference type="EMBL" id="FOQD01000019">
    <property type="protein sequence ID" value="SFJ38961.1"/>
    <property type="molecule type" value="Genomic_DNA"/>
</dbReference>
<dbReference type="STRING" id="1576369.SAMN05421753_11995"/>
<organism evidence="1 2">
    <name type="scientific">Planctomicrobium piriforme</name>
    <dbReference type="NCBI Taxonomy" id="1576369"/>
    <lineage>
        <taxon>Bacteria</taxon>
        <taxon>Pseudomonadati</taxon>
        <taxon>Planctomycetota</taxon>
        <taxon>Planctomycetia</taxon>
        <taxon>Planctomycetales</taxon>
        <taxon>Planctomycetaceae</taxon>
        <taxon>Planctomicrobium</taxon>
    </lineage>
</organism>